<evidence type="ECO:0000256" key="5">
    <source>
        <dbReference type="HAMAP-Rule" id="MF_00835"/>
    </source>
</evidence>
<evidence type="ECO:0000313" key="8">
    <source>
        <dbReference type="Proteomes" id="UP000284219"/>
    </source>
</evidence>
<keyword evidence="1 5" id="KW-0489">Methyltransferase</keyword>
<dbReference type="EMBL" id="MCHY01000006">
    <property type="protein sequence ID" value="RKD25609.1"/>
    <property type="molecule type" value="Genomic_DNA"/>
</dbReference>
<dbReference type="InterPro" id="IPR041698">
    <property type="entry name" value="Methyltransf_25"/>
</dbReference>
<dbReference type="AlphaFoldDB" id="A0A419SN13"/>
<dbReference type="Proteomes" id="UP000284219">
    <property type="component" value="Unassembled WGS sequence"/>
</dbReference>
<keyword evidence="4 5" id="KW-0093">Biotin biosynthesis</keyword>
<dbReference type="InterPro" id="IPR029063">
    <property type="entry name" value="SAM-dependent_MTases_sf"/>
</dbReference>
<evidence type="ECO:0000256" key="4">
    <source>
        <dbReference type="ARBA" id="ARBA00022756"/>
    </source>
</evidence>
<dbReference type="GO" id="GO:0010340">
    <property type="term" value="F:carboxyl-O-methyltransferase activity"/>
    <property type="evidence" value="ECO:0007669"/>
    <property type="project" value="UniProtKB-UniRule"/>
</dbReference>
<dbReference type="GO" id="GO:0032259">
    <property type="term" value="P:methylation"/>
    <property type="evidence" value="ECO:0007669"/>
    <property type="project" value="UniProtKB-KW"/>
</dbReference>
<protein>
    <recommendedName>
        <fullName evidence="5">Malonyl-[acyl-carrier protein] O-methyltransferase</fullName>
        <shortName evidence="5">Malonyl-ACP O-methyltransferase</shortName>
        <ecNumber evidence="5">2.1.1.197</ecNumber>
    </recommendedName>
    <alternativeName>
        <fullName evidence="5">Biotin synthesis protein BioC</fullName>
    </alternativeName>
</protein>
<dbReference type="HAMAP" id="MF_00835">
    <property type="entry name" value="BioC"/>
    <property type="match status" value="1"/>
</dbReference>
<evidence type="ECO:0000256" key="3">
    <source>
        <dbReference type="ARBA" id="ARBA00022691"/>
    </source>
</evidence>
<keyword evidence="3 5" id="KW-0949">S-adenosyl-L-methionine</keyword>
<dbReference type="Pfam" id="PF13649">
    <property type="entry name" value="Methyltransf_25"/>
    <property type="match status" value="1"/>
</dbReference>
<evidence type="ECO:0000313" key="7">
    <source>
        <dbReference type="EMBL" id="RKD25609.1"/>
    </source>
</evidence>
<keyword evidence="2 5" id="KW-0808">Transferase</keyword>
<comment type="similarity">
    <text evidence="5">Belongs to the methyltransferase superfamily.</text>
</comment>
<evidence type="ECO:0000256" key="2">
    <source>
        <dbReference type="ARBA" id="ARBA00022679"/>
    </source>
</evidence>
<evidence type="ECO:0000256" key="1">
    <source>
        <dbReference type="ARBA" id="ARBA00022603"/>
    </source>
</evidence>
<dbReference type="UniPathway" id="UPA00078"/>
<feature type="domain" description="Methyltransferase" evidence="6">
    <location>
        <begin position="46"/>
        <end position="137"/>
    </location>
</feature>
<dbReference type="NCBIfam" id="TIGR02072">
    <property type="entry name" value="BioC"/>
    <property type="match status" value="1"/>
</dbReference>
<reference evidence="7 8" key="1">
    <citation type="submission" date="2016-08" db="EMBL/GenBank/DDBJ databases">
        <title>Novel Firmicute Genomes.</title>
        <authorList>
            <person name="Poppleton D.I."/>
            <person name="Gribaldo S."/>
        </authorList>
    </citation>
    <scope>NUCLEOTIDE SEQUENCE [LARGE SCALE GENOMIC DNA]</scope>
    <source>
        <strain evidence="7 8">RAOx-1</strain>
    </source>
</reference>
<dbReference type="RefSeq" id="WP_120188279.1">
    <property type="nucleotide sequence ID" value="NZ_MCHY01000006.1"/>
</dbReference>
<dbReference type="GO" id="GO:0102130">
    <property type="term" value="F:malonyl-CoA methyltransferase activity"/>
    <property type="evidence" value="ECO:0007669"/>
    <property type="project" value="UniProtKB-EC"/>
</dbReference>
<keyword evidence="8" id="KW-1185">Reference proteome</keyword>
<dbReference type="PANTHER" id="PTHR43861">
    <property type="entry name" value="TRANS-ACONITATE 2-METHYLTRANSFERASE-RELATED"/>
    <property type="match status" value="1"/>
</dbReference>
<dbReference type="GO" id="GO:0009102">
    <property type="term" value="P:biotin biosynthetic process"/>
    <property type="evidence" value="ECO:0007669"/>
    <property type="project" value="UniProtKB-UniRule"/>
</dbReference>
<gene>
    <name evidence="5" type="primary">bioC</name>
    <name evidence="7" type="ORF">BEP19_01310</name>
</gene>
<accession>A0A419SN13</accession>
<dbReference type="OrthoDB" id="9760689at2"/>
<dbReference type="CDD" id="cd02440">
    <property type="entry name" value="AdoMet_MTases"/>
    <property type="match status" value="1"/>
</dbReference>
<comment type="pathway">
    <text evidence="5">Cofactor biosynthesis; biotin biosynthesis.</text>
</comment>
<dbReference type="InterPro" id="IPR011814">
    <property type="entry name" value="BioC"/>
</dbReference>
<dbReference type="SUPFAM" id="SSF53335">
    <property type="entry name" value="S-adenosyl-L-methionine-dependent methyltransferases"/>
    <property type="match status" value="1"/>
</dbReference>
<dbReference type="PANTHER" id="PTHR43861:SF1">
    <property type="entry name" value="TRANS-ACONITATE 2-METHYLTRANSFERASE"/>
    <property type="match status" value="1"/>
</dbReference>
<dbReference type="Gene3D" id="3.40.50.150">
    <property type="entry name" value="Vaccinia Virus protein VP39"/>
    <property type="match status" value="1"/>
</dbReference>
<sequence>MIDKTLLEKRFSANAATYDRYANVQKIMARQLLERLQTKSIAPQRILEVGCGTGYLTKRLCRLFPNAQITAVDLAPGMLETARARLDGQSVEFVGGDIEEMELSGSFDLILSNATFQWFNQLHQTVRRLVECLSVGGALHFSTFGDTTFHELHTSFAKAAEMLEARVSAPGQSFYTLGELIALCEGAAGCFGRVNGQEWIEIEKFADTRAFFHSLRKIGANNSNAADYCQRPSLFRKMMRIYERDFRDDQDLVTATYHCLFISIEKRG</sequence>
<comment type="caution">
    <text evidence="7">The sequence shown here is derived from an EMBL/GenBank/DDBJ whole genome shotgun (WGS) entry which is preliminary data.</text>
</comment>
<comment type="catalytic activity">
    <reaction evidence="5">
        <text>malonyl-[ACP] + S-adenosyl-L-methionine = malonyl-[ACP] methyl ester + S-adenosyl-L-homocysteine</text>
        <dbReference type="Rhea" id="RHEA:17105"/>
        <dbReference type="Rhea" id="RHEA-COMP:9623"/>
        <dbReference type="Rhea" id="RHEA-COMP:9954"/>
        <dbReference type="ChEBI" id="CHEBI:57856"/>
        <dbReference type="ChEBI" id="CHEBI:59789"/>
        <dbReference type="ChEBI" id="CHEBI:78449"/>
        <dbReference type="ChEBI" id="CHEBI:78845"/>
        <dbReference type="EC" id="2.1.1.197"/>
    </reaction>
</comment>
<dbReference type="EC" id="2.1.1.197" evidence="5"/>
<comment type="function">
    <text evidence="5">Converts the free carboxyl group of a malonyl-thioester to its methyl ester by transfer of a methyl group from S-adenosyl-L-methionine (SAM). It allows to synthesize pimeloyl-ACP via the fatty acid synthetic pathway.</text>
</comment>
<name>A0A419SN13_9BACL</name>
<proteinExistence type="inferred from homology"/>
<organism evidence="7 8">
    <name type="scientific">Ammoniphilus oxalaticus</name>
    <dbReference type="NCBI Taxonomy" id="66863"/>
    <lineage>
        <taxon>Bacteria</taxon>
        <taxon>Bacillati</taxon>
        <taxon>Bacillota</taxon>
        <taxon>Bacilli</taxon>
        <taxon>Bacillales</taxon>
        <taxon>Paenibacillaceae</taxon>
        <taxon>Aneurinibacillus group</taxon>
        <taxon>Ammoniphilus</taxon>
    </lineage>
</organism>
<evidence type="ECO:0000259" key="6">
    <source>
        <dbReference type="Pfam" id="PF13649"/>
    </source>
</evidence>